<organism evidence="1 2">
    <name type="scientific">Microlunatus flavus</name>
    <dbReference type="NCBI Taxonomy" id="1036181"/>
    <lineage>
        <taxon>Bacteria</taxon>
        <taxon>Bacillati</taxon>
        <taxon>Actinomycetota</taxon>
        <taxon>Actinomycetes</taxon>
        <taxon>Propionibacteriales</taxon>
        <taxon>Propionibacteriaceae</taxon>
        <taxon>Microlunatus</taxon>
    </lineage>
</organism>
<dbReference type="AlphaFoldDB" id="A0A1H9GVH6"/>
<protein>
    <submittedName>
        <fullName evidence="1">Uncharacterized protein</fullName>
    </submittedName>
</protein>
<accession>A0A1H9GVH6</accession>
<proteinExistence type="predicted"/>
<dbReference type="EMBL" id="FOFA01000004">
    <property type="protein sequence ID" value="SEQ54091.1"/>
    <property type="molecule type" value="Genomic_DNA"/>
</dbReference>
<sequence length="243" mass="25202">MEAPLPSRSRLSLRLVVNLNAALHGQLAAERASAEVVGDDVAHHLVDPEGLLGLDPLRATDLDDGFGRLLAAEPDRWLLALPVPGALAPLRGPVELNGAALAAGEAAVAAGGTVALVPQRVGQAVQWRVHAAARPFAPPTLYEAERELSEAVLRAATTLTHLDVAAGARPRVDHGPVLAPGYPPRARLAADRAARLLAACDEALSSDGAAITLHEAEVRSRELRVVRTAAGQALCAAAGWPEV</sequence>
<dbReference type="STRING" id="1036181.SAMN05421756_10420"/>
<evidence type="ECO:0000313" key="1">
    <source>
        <dbReference type="EMBL" id="SEQ54091.1"/>
    </source>
</evidence>
<evidence type="ECO:0000313" key="2">
    <source>
        <dbReference type="Proteomes" id="UP000198504"/>
    </source>
</evidence>
<keyword evidence="2" id="KW-1185">Reference proteome</keyword>
<gene>
    <name evidence="1" type="ORF">SAMN05421756_10420</name>
</gene>
<dbReference type="RefSeq" id="WP_091179794.1">
    <property type="nucleotide sequence ID" value="NZ_FOFA01000004.1"/>
</dbReference>
<name>A0A1H9GVH6_9ACTN</name>
<dbReference type="OrthoDB" id="3524093at2"/>
<reference evidence="2" key="1">
    <citation type="submission" date="2016-10" db="EMBL/GenBank/DDBJ databases">
        <authorList>
            <person name="Varghese N."/>
            <person name="Submissions S."/>
        </authorList>
    </citation>
    <scope>NUCLEOTIDE SEQUENCE [LARGE SCALE GENOMIC DNA]</scope>
    <source>
        <strain evidence="2">CGMCC 4.6856</strain>
    </source>
</reference>
<dbReference type="Proteomes" id="UP000198504">
    <property type="component" value="Unassembled WGS sequence"/>
</dbReference>